<comment type="similarity">
    <text evidence="4 13">Belongs to the dihydroorotate dehydrogenase family. Type 2 subfamily.</text>
</comment>
<dbReference type="PIRSF" id="PIRSF000164">
    <property type="entry name" value="DHO_oxidase"/>
    <property type="match status" value="1"/>
</dbReference>
<dbReference type="InterPro" id="IPR001295">
    <property type="entry name" value="Dihydroorotate_DH_CS"/>
</dbReference>
<evidence type="ECO:0000256" key="2">
    <source>
        <dbReference type="ARBA" id="ARBA00004202"/>
    </source>
</evidence>
<name>A0A839SY92_AZOMA</name>
<dbReference type="InterPro" id="IPR013785">
    <property type="entry name" value="Aldolase_TIM"/>
</dbReference>
<reference evidence="15 16" key="1">
    <citation type="submission" date="2020-08" db="EMBL/GenBank/DDBJ databases">
        <title>Genomic Encyclopedia of Type Strains, Phase III (KMG-III): the genomes of soil and plant-associated and newly described type strains.</title>
        <authorList>
            <person name="Whitman W."/>
        </authorList>
    </citation>
    <scope>NUCLEOTIDE SEQUENCE [LARGE SCALE GENOMIC DNA]</scope>
    <source>
        <strain evidence="15 16">CECT 4462</strain>
    </source>
</reference>
<feature type="binding site" evidence="13">
    <location>
        <position position="171"/>
    </location>
    <ligand>
        <name>substrate</name>
    </ligand>
</feature>
<protein>
    <recommendedName>
        <fullName evidence="13">Dihydroorotate dehydrogenase (quinone)</fullName>
        <ecNumber evidence="13">1.3.5.2</ecNumber>
    </recommendedName>
    <alternativeName>
        <fullName evidence="13">DHOdehase</fullName>
        <shortName evidence="13">DHOD</shortName>
        <shortName evidence="13">DHODase</shortName>
    </alternativeName>
    <alternativeName>
        <fullName evidence="13">Dihydroorotate oxidase</fullName>
    </alternativeName>
</protein>
<dbReference type="CDD" id="cd04738">
    <property type="entry name" value="DHOD_2_like"/>
    <property type="match status" value="1"/>
</dbReference>
<evidence type="ECO:0000256" key="7">
    <source>
        <dbReference type="ARBA" id="ARBA00022630"/>
    </source>
</evidence>
<feature type="binding site" evidence="13">
    <location>
        <position position="65"/>
    </location>
    <ligand>
        <name>substrate</name>
    </ligand>
</feature>
<dbReference type="NCBIfam" id="TIGR01036">
    <property type="entry name" value="pyrD_sub2"/>
    <property type="match status" value="1"/>
</dbReference>
<feature type="active site" description="Nucleophile" evidence="13">
    <location>
        <position position="174"/>
    </location>
</feature>
<dbReference type="Proteomes" id="UP000549250">
    <property type="component" value="Unassembled WGS sequence"/>
</dbReference>
<comment type="subunit">
    <text evidence="5 13">Monomer.</text>
</comment>
<evidence type="ECO:0000259" key="14">
    <source>
        <dbReference type="Pfam" id="PF01180"/>
    </source>
</evidence>
<dbReference type="GO" id="GO:0044205">
    <property type="term" value="P:'de novo' UMP biosynthetic process"/>
    <property type="evidence" value="ECO:0007669"/>
    <property type="project" value="UniProtKB-UniRule"/>
</dbReference>
<evidence type="ECO:0000256" key="6">
    <source>
        <dbReference type="ARBA" id="ARBA00022475"/>
    </source>
</evidence>
<organism evidence="15 16">
    <name type="scientific">Azomonas macrocytogenes</name>
    <name type="common">Azotobacter macrocytogenes</name>
    <dbReference type="NCBI Taxonomy" id="69962"/>
    <lineage>
        <taxon>Bacteria</taxon>
        <taxon>Pseudomonadati</taxon>
        <taxon>Pseudomonadota</taxon>
        <taxon>Gammaproteobacteria</taxon>
        <taxon>Pseudomonadales</taxon>
        <taxon>Pseudomonadaceae</taxon>
        <taxon>Azomonas</taxon>
    </lineage>
</organism>
<evidence type="ECO:0000256" key="8">
    <source>
        <dbReference type="ARBA" id="ARBA00022643"/>
    </source>
</evidence>
<dbReference type="InterPro" id="IPR005720">
    <property type="entry name" value="Dihydroorotate_DH_cat"/>
</dbReference>
<dbReference type="GO" id="GO:0006207">
    <property type="term" value="P:'de novo' pyrimidine nucleobase biosynthetic process"/>
    <property type="evidence" value="ECO:0007669"/>
    <property type="project" value="UniProtKB-UniRule"/>
</dbReference>
<comment type="pathway">
    <text evidence="3 13">Pyrimidine metabolism; UMP biosynthesis via de novo pathway; orotate from (S)-dihydroorotate (quinone route): step 1/1.</text>
</comment>
<sequence length="352" mass="37790">MYNLVRELLFKLSPETAHNLSLDLIGASGRLGLDTLLYKEPPRLPVRVMGLEFPNPVGLAAGLDKNGVAIDGLSKLGFGFVEVGTVTPRPQPGNPKPRVFRLPEAQAIINRMGFNNLGVDALLARVEASHFKGVLGINIGKNFDTPVERAEDDYLLCLEKVYHHASYVTVNVSSPNTPGLRSLQFGDSLKSLLEALRSRRRDLEIRHGRRVPLAIKIAPDMSDEETELVANTVLQAGMDAIIATNTTLGREGVRGLAQADETGGLSGAPVLEKSTHTVKVLAETLGGRLPIIAVGGITEGRHAAEKIRAGASLVQLYTGFIYKGPRLIRESVDAVAALRAGHVSEALGRRAP</sequence>
<evidence type="ECO:0000256" key="4">
    <source>
        <dbReference type="ARBA" id="ARBA00005359"/>
    </source>
</evidence>
<dbReference type="NCBIfam" id="NF003646">
    <property type="entry name" value="PRK05286.1-4"/>
    <property type="match status" value="1"/>
</dbReference>
<dbReference type="GO" id="GO:0005737">
    <property type="term" value="C:cytoplasm"/>
    <property type="evidence" value="ECO:0007669"/>
    <property type="project" value="InterPro"/>
</dbReference>
<gene>
    <name evidence="13" type="primary">pyrD</name>
    <name evidence="15" type="ORF">FHR87_000029</name>
</gene>
<feature type="binding site" evidence="13">
    <location>
        <position position="138"/>
    </location>
    <ligand>
        <name>FMN</name>
        <dbReference type="ChEBI" id="CHEBI:58210"/>
    </ligand>
</feature>
<evidence type="ECO:0000256" key="3">
    <source>
        <dbReference type="ARBA" id="ARBA00005161"/>
    </source>
</evidence>
<evidence type="ECO:0000256" key="12">
    <source>
        <dbReference type="ARBA" id="ARBA00048639"/>
    </source>
</evidence>
<dbReference type="PANTHER" id="PTHR48109">
    <property type="entry name" value="DIHYDROOROTATE DEHYDROGENASE (QUINONE), MITOCHONDRIAL-RELATED"/>
    <property type="match status" value="1"/>
</dbReference>
<accession>A0A839SY92</accession>
<dbReference type="EMBL" id="JACHXI010000001">
    <property type="protein sequence ID" value="MBB3101669.1"/>
    <property type="molecule type" value="Genomic_DNA"/>
</dbReference>
<evidence type="ECO:0000256" key="13">
    <source>
        <dbReference type="HAMAP-Rule" id="MF_00225"/>
    </source>
</evidence>
<feature type="binding site" evidence="13">
    <location>
        <position position="267"/>
    </location>
    <ligand>
        <name>FMN</name>
        <dbReference type="ChEBI" id="CHEBI:58210"/>
    </ligand>
</feature>
<comment type="caution">
    <text evidence="15">The sequence shown here is derived from an EMBL/GenBank/DDBJ whole genome shotgun (WGS) entry which is preliminary data.</text>
</comment>
<evidence type="ECO:0000256" key="1">
    <source>
        <dbReference type="ARBA" id="ARBA00003125"/>
    </source>
</evidence>
<feature type="binding site" evidence="13">
    <location>
        <position position="216"/>
    </location>
    <ligand>
        <name>FMN</name>
        <dbReference type="ChEBI" id="CHEBI:58210"/>
    </ligand>
</feature>
<feature type="binding site" evidence="13">
    <location>
        <position position="85"/>
    </location>
    <ligand>
        <name>FMN</name>
        <dbReference type="ChEBI" id="CHEBI:58210"/>
    </ligand>
</feature>
<feature type="binding site" evidence="13">
    <location>
        <begin position="110"/>
        <end position="114"/>
    </location>
    <ligand>
        <name>substrate</name>
    </ligand>
</feature>
<dbReference type="AlphaFoldDB" id="A0A839SY92"/>
<feature type="binding site" evidence="13">
    <location>
        <begin position="245"/>
        <end position="246"/>
    </location>
    <ligand>
        <name>substrate</name>
    </ligand>
</feature>
<evidence type="ECO:0000256" key="9">
    <source>
        <dbReference type="ARBA" id="ARBA00022975"/>
    </source>
</evidence>
<comment type="catalytic activity">
    <reaction evidence="12 13">
        <text>(S)-dihydroorotate + a quinone = orotate + a quinol</text>
        <dbReference type="Rhea" id="RHEA:30187"/>
        <dbReference type="ChEBI" id="CHEBI:24646"/>
        <dbReference type="ChEBI" id="CHEBI:30839"/>
        <dbReference type="ChEBI" id="CHEBI:30864"/>
        <dbReference type="ChEBI" id="CHEBI:132124"/>
        <dbReference type="EC" id="1.3.5.2"/>
    </reaction>
</comment>
<dbReference type="GO" id="GO:0005886">
    <property type="term" value="C:plasma membrane"/>
    <property type="evidence" value="ECO:0007669"/>
    <property type="project" value="UniProtKB-SubCell"/>
</dbReference>
<proteinExistence type="inferred from homology"/>
<dbReference type="GO" id="GO:0106430">
    <property type="term" value="F:dihydroorotate dehydrogenase (quinone) activity"/>
    <property type="evidence" value="ECO:0007669"/>
    <property type="project" value="UniProtKB-EC"/>
</dbReference>
<keyword evidence="7 13" id="KW-0285">Flavoprotein</keyword>
<feature type="binding site" evidence="13">
    <location>
        <position position="244"/>
    </location>
    <ligand>
        <name>FMN</name>
        <dbReference type="ChEBI" id="CHEBI:58210"/>
    </ligand>
</feature>
<feature type="binding site" evidence="13">
    <location>
        <begin position="61"/>
        <end position="65"/>
    </location>
    <ligand>
        <name>FMN</name>
        <dbReference type="ChEBI" id="CHEBI:58210"/>
    </ligand>
</feature>
<dbReference type="FunFam" id="3.20.20.70:FF:000028">
    <property type="entry name" value="Dihydroorotate dehydrogenase (quinone)"/>
    <property type="match status" value="1"/>
</dbReference>
<dbReference type="NCBIfam" id="NF003644">
    <property type="entry name" value="PRK05286.1-1"/>
    <property type="match status" value="1"/>
</dbReference>
<keyword evidence="10 13" id="KW-0560">Oxidoreductase</keyword>
<feature type="binding site" evidence="13">
    <location>
        <position position="171"/>
    </location>
    <ligand>
        <name>FMN</name>
        <dbReference type="ChEBI" id="CHEBI:58210"/>
    </ligand>
</feature>
<dbReference type="PANTHER" id="PTHR48109:SF4">
    <property type="entry name" value="DIHYDROOROTATE DEHYDROGENASE (QUINONE), MITOCHONDRIAL"/>
    <property type="match status" value="1"/>
</dbReference>
<dbReference type="Gene3D" id="3.20.20.70">
    <property type="entry name" value="Aldolase class I"/>
    <property type="match status" value="1"/>
</dbReference>
<feature type="binding site" evidence="13">
    <location>
        <position position="296"/>
    </location>
    <ligand>
        <name>FMN</name>
        <dbReference type="ChEBI" id="CHEBI:58210"/>
    </ligand>
</feature>
<keyword evidence="16" id="KW-1185">Reference proteome</keyword>
<dbReference type="PROSITE" id="PS00911">
    <property type="entry name" value="DHODEHASE_1"/>
    <property type="match status" value="1"/>
</dbReference>
<comment type="subcellular location">
    <subcellularLocation>
        <location evidence="2 13">Cell membrane</location>
        <topology evidence="2 13">Peripheral membrane protein</topology>
    </subcellularLocation>
</comment>
<dbReference type="RefSeq" id="WP_183164672.1">
    <property type="nucleotide sequence ID" value="NZ_JACHXI010000001.1"/>
</dbReference>
<comment type="function">
    <text evidence="1 13">Catalyzes the conversion of dihydroorotate to orotate with quinone as electron acceptor.</text>
</comment>
<feature type="domain" description="Dihydroorotate dehydrogenase catalytic" evidence="14">
    <location>
        <begin position="44"/>
        <end position="330"/>
    </location>
</feature>
<feature type="binding site" evidence="13">
    <location>
        <position position="176"/>
    </location>
    <ligand>
        <name>substrate</name>
    </ligand>
</feature>
<evidence type="ECO:0000313" key="15">
    <source>
        <dbReference type="EMBL" id="MBB3101669.1"/>
    </source>
</evidence>
<keyword evidence="8 13" id="KW-0288">FMN</keyword>
<evidence type="ECO:0000256" key="11">
    <source>
        <dbReference type="ARBA" id="ARBA00023136"/>
    </source>
</evidence>
<keyword evidence="6 13" id="KW-1003">Cell membrane</keyword>
<evidence type="ECO:0000313" key="16">
    <source>
        <dbReference type="Proteomes" id="UP000549250"/>
    </source>
</evidence>
<dbReference type="EC" id="1.3.5.2" evidence="13"/>
<dbReference type="UniPathway" id="UPA00070">
    <property type="reaction ID" value="UER00946"/>
</dbReference>
<dbReference type="NCBIfam" id="NF003652">
    <property type="entry name" value="PRK05286.2-5"/>
    <property type="match status" value="1"/>
</dbReference>
<feature type="binding site" evidence="13">
    <location>
        <begin position="317"/>
        <end position="318"/>
    </location>
    <ligand>
        <name>FMN</name>
        <dbReference type="ChEBI" id="CHEBI:58210"/>
    </ligand>
</feature>
<keyword evidence="9 13" id="KW-0665">Pyrimidine biosynthesis</keyword>
<dbReference type="InterPro" id="IPR012135">
    <property type="entry name" value="Dihydroorotate_DH_1_2"/>
</dbReference>
<comment type="cofactor">
    <cofactor evidence="13">
        <name>FMN</name>
        <dbReference type="ChEBI" id="CHEBI:58210"/>
    </cofactor>
    <text evidence="13">Binds 1 FMN per subunit.</text>
</comment>
<evidence type="ECO:0000256" key="5">
    <source>
        <dbReference type="ARBA" id="ARBA00011245"/>
    </source>
</evidence>
<dbReference type="InterPro" id="IPR005719">
    <property type="entry name" value="Dihydroorotate_DH_2"/>
</dbReference>
<dbReference type="InterPro" id="IPR050074">
    <property type="entry name" value="DHO_dehydrogenase"/>
</dbReference>
<keyword evidence="11 13" id="KW-0472">Membrane</keyword>
<evidence type="ECO:0000256" key="10">
    <source>
        <dbReference type="ARBA" id="ARBA00023002"/>
    </source>
</evidence>
<dbReference type="NCBIfam" id="NF003645">
    <property type="entry name" value="PRK05286.1-2"/>
    <property type="match status" value="1"/>
</dbReference>
<dbReference type="HAMAP" id="MF_00225">
    <property type="entry name" value="DHO_dh_type2"/>
    <property type="match status" value="1"/>
</dbReference>
<dbReference type="SUPFAM" id="SSF51395">
    <property type="entry name" value="FMN-linked oxidoreductases"/>
    <property type="match status" value="1"/>
</dbReference>
<dbReference type="Pfam" id="PF01180">
    <property type="entry name" value="DHO_dh"/>
    <property type="match status" value="1"/>
</dbReference>